<dbReference type="eggNOG" id="COG0834">
    <property type="taxonomic scope" value="Bacteria"/>
</dbReference>
<dbReference type="CDD" id="cd13704">
    <property type="entry name" value="PBP2_HisK"/>
    <property type="match status" value="2"/>
</dbReference>
<dbReference type="InterPro" id="IPR013656">
    <property type="entry name" value="PAS_4"/>
</dbReference>
<feature type="domain" description="PAC" evidence="4">
    <location>
        <begin position="735"/>
        <end position="786"/>
    </location>
</feature>
<feature type="domain" description="PAC" evidence="4">
    <location>
        <begin position="611"/>
        <end position="663"/>
    </location>
</feature>
<evidence type="ECO:0000259" key="4">
    <source>
        <dbReference type="PROSITE" id="PS50113"/>
    </source>
</evidence>
<dbReference type="Proteomes" id="UP000008561">
    <property type="component" value="Chromosome"/>
</dbReference>
<dbReference type="KEGG" id="dol:Dole_3266"/>
<dbReference type="NCBIfam" id="TIGR00229">
    <property type="entry name" value="sensory_box"/>
    <property type="match status" value="2"/>
</dbReference>
<dbReference type="InterPro" id="IPR000014">
    <property type="entry name" value="PAS"/>
</dbReference>
<evidence type="ECO:0000256" key="1">
    <source>
        <dbReference type="ARBA" id="ARBA00022729"/>
    </source>
</evidence>
<dbReference type="PANTHER" id="PTHR35936:SF35">
    <property type="entry name" value="L-CYSTINE-BINDING PROTEIN TCYJ"/>
    <property type="match status" value="1"/>
</dbReference>
<protein>
    <submittedName>
        <fullName evidence="5">Putative PAS/PAC sensor protein</fullName>
    </submittedName>
</protein>
<reference evidence="5 6" key="1">
    <citation type="submission" date="2007-10" db="EMBL/GenBank/DDBJ databases">
        <title>Complete sequence of Desulfococcus oleovorans Hxd3.</title>
        <authorList>
            <consortium name="US DOE Joint Genome Institute"/>
            <person name="Copeland A."/>
            <person name="Lucas S."/>
            <person name="Lapidus A."/>
            <person name="Barry K."/>
            <person name="Glavina del Rio T."/>
            <person name="Dalin E."/>
            <person name="Tice H."/>
            <person name="Pitluck S."/>
            <person name="Kiss H."/>
            <person name="Brettin T."/>
            <person name="Bruce D."/>
            <person name="Detter J.C."/>
            <person name="Han C."/>
            <person name="Schmutz J."/>
            <person name="Larimer F."/>
            <person name="Land M."/>
            <person name="Hauser L."/>
            <person name="Kyrpides N."/>
            <person name="Kim E."/>
            <person name="Wawrik B."/>
            <person name="Richardson P."/>
        </authorList>
    </citation>
    <scope>NUCLEOTIDE SEQUENCE [LARGE SCALE GENOMIC DNA]</scope>
    <source>
        <strain evidence="6">DSM 6200 / JCM 39069 / Hxd3</strain>
    </source>
</reference>
<evidence type="ECO:0000313" key="5">
    <source>
        <dbReference type="EMBL" id="ABW69069.1"/>
    </source>
</evidence>
<feature type="transmembrane region" description="Helical" evidence="2">
    <location>
        <begin position="506"/>
        <end position="527"/>
    </location>
</feature>
<dbReference type="AlphaFoldDB" id="A9A0Q2"/>
<dbReference type="Pfam" id="PF08448">
    <property type="entry name" value="PAS_4"/>
    <property type="match status" value="1"/>
</dbReference>
<dbReference type="Pfam" id="PF13426">
    <property type="entry name" value="PAS_9"/>
    <property type="match status" value="1"/>
</dbReference>
<dbReference type="SUPFAM" id="SSF55785">
    <property type="entry name" value="PYP-like sensor domain (PAS domain)"/>
    <property type="match status" value="2"/>
</dbReference>
<dbReference type="OrthoDB" id="5436879at2"/>
<sequence length="830" mass="93018">MMTRRKHSSFIIHHSSFFLAVAALLIFAAFFNKPVAAETVRPPLLSAAEINYPPFSIVDDQGRAGGFSVELMRAALGAMGREVVFRTGPWPEVRRWLETGEVDALPLVGRTPERELLFDFTVPYMSLHGAIVVRKETTGIQGLADLGGRTVAVMKGDNAEEFLQRKDRGINIHSTTTFEEALRDLSQGRADAVVIQRLVALRLLQETELTGLRIINQPVEGFRQDFCFAVREGDRETLALLNEGLALVMADGTYRHLHAKWFAALELPTGRRIVVGGDHQYPPFEYLDENGRPAGYNVDLSRAIAREMGLDIEIRLGPWAKIVQDMEEGRVDVLQGMFYLPERDLTFDFTQAHTVHHYVSIVRKGEGDPPATLDDLAGKRIVVQRKDAAHDFLVAKGLAGQLSLVESQEAVLRELAEGKHDCGLAVRISSLYLIEKQGWKNLVLGRQEFLPLDYCYAAPNGHKAILAQFSEGLKILDKNGEYRRIQEKWLGVYQKQAIDAPAVFKYAAVVLVPLLLMLLASLLWTWLLRRTVARRTAELAAVSERHRAILGAAPDIIMEVNADKIYTWANPAGVAFFGNDVIGRPAADYFVGEQETYQKVDTLFHGDENVIYVESLQRRKDGQARLLAWWCRVIKDTNGNVMGALSTARDITEQKEMEESLRKSELHYRSIFDNSMDALLFTSPDGAILDANPSACAMFGRSVEELTRLRREDLVDTTDPNLEKGLGIRARTGRAYGELAMRRADGSLFSADISSTVFTDPDGVKKTVIIVRDITERKQAENALLEKMDALQRFHDTVVDREMVMVELKKEINALLKKAGLAEKYRIRKA</sequence>
<keyword evidence="1" id="KW-0732">Signal</keyword>
<organism evidence="5 6">
    <name type="scientific">Desulfosudis oleivorans (strain DSM 6200 / JCM 39069 / Hxd3)</name>
    <name type="common">Desulfococcus oleovorans</name>
    <dbReference type="NCBI Taxonomy" id="96561"/>
    <lineage>
        <taxon>Bacteria</taxon>
        <taxon>Pseudomonadati</taxon>
        <taxon>Thermodesulfobacteriota</taxon>
        <taxon>Desulfobacteria</taxon>
        <taxon>Desulfobacterales</taxon>
        <taxon>Desulfosudaceae</taxon>
        <taxon>Desulfosudis</taxon>
    </lineage>
</organism>
<dbReference type="RefSeq" id="WP_012176678.1">
    <property type="nucleotide sequence ID" value="NC_009943.1"/>
</dbReference>
<dbReference type="Gene3D" id="3.30.450.20">
    <property type="entry name" value="PAS domain"/>
    <property type="match status" value="2"/>
</dbReference>
<dbReference type="SUPFAM" id="SSF53850">
    <property type="entry name" value="Periplasmic binding protein-like II"/>
    <property type="match status" value="2"/>
</dbReference>
<name>A9A0Q2_DESOH</name>
<dbReference type="HOGENOM" id="CLU_341530_0_0_7"/>
<dbReference type="SMART" id="SM00086">
    <property type="entry name" value="PAC"/>
    <property type="match status" value="2"/>
</dbReference>
<dbReference type="PROSITE" id="PS50113">
    <property type="entry name" value="PAC"/>
    <property type="match status" value="2"/>
</dbReference>
<evidence type="ECO:0000313" key="6">
    <source>
        <dbReference type="Proteomes" id="UP000008561"/>
    </source>
</evidence>
<proteinExistence type="predicted"/>
<dbReference type="InterPro" id="IPR035965">
    <property type="entry name" value="PAS-like_dom_sf"/>
</dbReference>
<dbReference type="PROSITE" id="PS50112">
    <property type="entry name" value="PAS"/>
    <property type="match status" value="1"/>
</dbReference>
<gene>
    <name evidence="5" type="ordered locus">Dole_3266</name>
</gene>
<dbReference type="EMBL" id="CP000859">
    <property type="protein sequence ID" value="ABW69069.1"/>
    <property type="molecule type" value="Genomic_DNA"/>
</dbReference>
<dbReference type="InterPro" id="IPR001638">
    <property type="entry name" value="Solute-binding_3/MltF_N"/>
</dbReference>
<keyword evidence="2" id="KW-0472">Membrane</keyword>
<dbReference type="SMART" id="SM00091">
    <property type="entry name" value="PAS"/>
    <property type="match status" value="2"/>
</dbReference>
<dbReference type="Pfam" id="PF00497">
    <property type="entry name" value="SBP_bac_3"/>
    <property type="match status" value="2"/>
</dbReference>
<dbReference type="eggNOG" id="COG2202">
    <property type="taxonomic scope" value="Bacteria"/>
</dbReference>
<dbReference type="PANTHER" id="PTHR35936">
    <property type="entry name" value="MEMBRANE-BOUND LYTIC MUREIN TRANSGLYCOSYLASE F"/>
    <property type="match status" value="1"/>
</dbReference>
<dbReference type="CDD" id="cd00130">
    <property type="entry name" value="PAS"/>
    <property type="match status" value="2"/>
</dbReference>
<keyword evidence="2" id="KW-1133">Transmembrane helix</keyword>
<dbReference type="STRING" id="96561.Dole_3266"/>
<evidence type="ECO:0000259" key="3">
    <source>
        <dbReference type="PROSITE" id="PS50112"/>
    </source>
</evidence>
<dbReference type="SMART" id="SM00062">
    <property type="entry name" value="PBPb"/>
    <property type="match status" value="2"/>
</dbReference>
<evidence type="ECO:0000256" key="2">
    <source>
        <dbReference type="SAM" id="Phobius"/>
    </source>
</evidence>
<dbReference type="InterPro" id="IPR001610">
    <property type="entry name" value="PAC"/>
</dbReference>
<feature type="domain" description="PAS" evidence="3">
    <location>
        <begin position="664"/>
        <end position="706"/>
    </location>
</feature>
<keyword evidence="2" id="KW-0812">Transmembrane</keyword>
<keyword evidence="6" id="KW-1185">Reference proteome</keyword>
<dbReference type="InterPro" id="IPR000700">
    <property type="entry name" value="PAS-assoc_C"/>
</dbReference>
<dbReference type="Gene3D" id="3.40.190.10">
    <property type="entry name" value="Periplasmic binding protein-like II"/>
    <property type="match status" value="4"/>
</dbReference>
<accession>A9A0Q2</accession>